<proteinExistence type="inferred from homology"/>
<evidence type="ECO:0000256" key="1">
    <source>
        <dbReference type="ARBA" id="ARBA00008136"/>
    </source>
</evidence>
<protein>
    <recommendedName>
        <fullName evidence="8">Abasic site processing protein</fullName>
        <ecNumber evidence="8">3.4.-.-</ecNumber>
    </recommendedName>
</protein>
<evidence type="ECO:0000313" key="10">
    <source>
        <dbReference type="Proteomes" id="UP001524478"/>
    </source>
</evidence>
<evidence type="ECO:0000256" key="8">
    <source>
        <dbReference type="RuleBase" id="RU364100"/>
    </source>
</evidence>
<evidence type="ECO:0000256" key="4">
    <source>
        <dbReference type="ARBA" id="ARBA00022801"/>
    </source>
</evidence>
<dbReference type="Pfam" id="PF02586">
    <property type="entry name" value="SRAP"/>
    <property type="match status" value="1"/>
</dbReference>
<evidence type="ECO:0000256" key="5">
    <source>
        <dbReference type="ARBA" id="ARBA00023124"/>
    </source>
</evidence>
<reference evidence="9 10" key="1">
    <citation type="submission" date="2022-06" db="EMBL/GenBank/DDBJ databases">
        <title>Isolation of gut microbiota from human fecal samples.</title>
        <authorList>
            <person name="Pamer E.G."/>
            <person name="Barat B."/>
            <person name="Waligurski E."/>
            <person name="Medina S."/>
            <person name="Paddock L."/>
            <person name="Mostad J."/>
        </authorList>
    </citation>
    <scope>NUCLEOTIDE SEQUENCE [LARGE SCALE GENOMIC DNA]</scope>
    <source>
        <strain evidence="9 10">DFI.7.95</strain>
    </source>
</reference>
<organism evidence="9 10">
    <name type="scientific">Tissierella carlieri</name>
    <dbReference type="NCBI Taxonomy" id="689904"/>
    <lineage>
        <taxon>Bacteria</taxon>
        <taxon>Bacillati</taxon>
        <taxon>Bacillota</taxon>
        <taxon>Tissierellia</taxon>
        <taxon>Tissierellales</taxon>
        <taxon>Tissierellaceae</taxon>
        <taxon>Tissierella</taxon>
    </lineage>
</organism>
<keyword evidence="5" id="KW-0190">Covalent protein-DNA linkage</keyword>
<keyword evidence="10" id="KW-1185">Reference proteome</keyword>
<comment type="caution">
    <text evidence="9">The sequence shown here is derived from an EMBL/GenBank/DDBJ whole genome shotgun (WGS) entry which is preliminary data.</text>
</comment>
<keyword evidence="7" id="KW-0456">Lyase</keyword>
<dbReference type="Gene3D" id="3.90.1680.10">
    <property type="entry name" value="SOS response associated peptidase-like"/>
    <property type="match status" value="1"/>
</dbReference>
<keyword evidence="3" id="KW-0227">DNA damage</keyword>
<name>A0ABT1SGY2_9FIRM</name>
<dbReference type="PANTHER" id="PTHR13604">
    <property type="entry name" value="DC12-RELATED"/>
    <property type="match status" value="1"/>
</dbReference>
<evidence type="ECO:0000256" key="6">
    <source>
        <dbReference type="ARBA" id="ARBA00023125"/>
    </source>
</evidence>
<dbReference type="InterPro" id="IPR003738">
    <property type="entry name" value="SRAP"/>
</dbReference>
<keyword evidence="4 8" id="KW-0378">Hydrolase</keyword>
<dbReference type="RefSeq" id="WP_256312743.1">
    <property type="nucleotide sequence ID" value="NZ_JANGAC010000019.1"/>
</dbReference>
<gene>
    <name evidence="9" type="ORF">NE686_18940</name>
</gene>
<keyword evidence="2 8" id="KW-0645">Protease</keyword>
<dbReference type="InterPro" id="IPR036590">
    <property type="entry name" value="SRAP-like"/>
</dbReference>
<keyword evidence="6" id="KW-0238">DNA-binding</keyword>
<evidence type="ECO:0000256" key="7">
    <source>
        <dbReference type="ARBA" id="ARBA00023239"/>
    </source>
</evidence>
<sequence length="194" mass="22901">MCGRFSLDVSIDVLIERYKAIKNMEEFKLPDEIFPTNTVPIVINKDNIQLSMMKWGFMPEFTKKPIINARAETVDIKPLFRNSFYNKRCLVPATSFFEWENLDGKKIKRRISVKEENIFSLAGLYNIFRDKNGQEQESFTIITTDANEDMKKIHHRMPVILPKEMEEYWLDISFRNLDTLKSMMKPYDGEITIV</sequence>
<evidence type="ECO:0000313" key="9">
    <source>
        <dbReference type="EMBL" id="MCQ4925187.1"/>
    </source>
</evidence>
<dbReference type="SUPFAM" id="SSF143081">
    <property type="entry name" value="BB1717-like"/>
    <property type="match status" value="1"/>
</dbReference>
<evidence type="ECO:0000256" key="2">
    <source>
        <dbReference type="ARBA" id="ARBA00022670"/>
    </source>
</evidence>
<dbReference type="EMBL" id="JANGAC010000019">
    <property type="protein sequence ID" value="MCQ4925187.1"/>
    <property type="molecule type" value="Genomic_DNA"/>
</dbReference>
<comment type="similarity">
    <text evidence="1 8">Belongs to the SOS response-associated peptidase family.</text>
</comment>
<dbReference type="Proteomes" id="UP001524478">
    <property type="component" value="Unassembled WGS sequence"/>
</dbReference>
<accession>A0ABT1SGY2</accession>
<dbReference type="PANTHER" id="PTHR13604:SF0">
    <property type="entry name" value="ABASIC SITE PROCESSING PROTEIN HMCES"/>
    <property type="match status" value="1"/>
</dbReference>
<evidence type="ECO:0000256" key="3">
    <source>
        <dbReference type="ARBA" id="ARBA00022763"/>
    </source>
</evidence>
<dbReference type="EC" id="3.4.-.-" evidence="8"/>